<evidence type="ECO:0000256" key="1">
    <source>
        <dbReference type="SAM" id="MobiDB-lite"/>
    </source>
</evidence>
<feature type="compositionally biased region" description="Polar residues" evidence="1">
    <location>
        <begin position="60"/>
        <end position="78"/>
    </location>
</feature>
<sequence length="446" mass="48818">MSKSSLALLPEVGRCDECRCIKYKYLSDPKSTKFKKKPPAENTPLCVCTHKYAAHIDLDSGSSPQHHSPTPLASSSRNVPVARDNSRPAPSRSTTSSDFTFNFGRLPLNTGASSSSSVATNPFFSRSSQSQFRLPPAANVFTSTYSNPITTFHPPAPDTGSSVQNRRAAIERNFPKSNAGSDLEWRLTSGELSEVDYWLGLLPFVPGTQKLERRSTVTAYKINTDGQMEQLLNRLDAYNLLVKVSVTTTGGAPLRRQLNDGIVQHLAQHGISMPDGSWVPLNAASNRLDALRTFKPATKLSGASFTHSALAQIQVTWPAHLDQRLVFISPSSGNLVGPIDDEDHACFPWRVVAGTDLFADRGRLHPNEGLCLAQCPTEVIDFSRLKSSVPLRRKRSTSTIHGTTKRVKREDSDYDPADDNLMEDDDDPSLSDRSASLPPAEVVTNN</sequence>
<reference evidence="2" key="1">
    <citation type="submission" date="2014-09" db="EMBL/GenBank/DDBJ databases">
        <title>Genome sequence of the luminous mushroom Mycena chlorophos for searching fungal bioluminescence genes.</title>
        <authorList>
            <person name="Tanaka Y."/>
            <person name="Kasuga D."/>
            <person name="Oba Y."/>
            <person name="Hase S."/>
            <person name="Sato K."/>
            <person name="Oba Y."/>
            <person name="Sakakibara Y."/>
        </authorList>
    </citation>
    <scope>NUCLEOTIDE SEQUENCE</scope>
</reference>
<keyword evidence="3" id="KW-1185">Reference proteome</keyword>
<dbReference type="Proteomes" id="UP000815677">
    <property type="component" value="Unassembled WGS sequence"/>
</dbReference>
<protein>
    <submittedName>
        <fullName evidence="2">Uncharacterized protein</fullName>
    </submittedName>
</protein>
<feature type="region of interest" description="Disordered" evidence="1">
    <location>
        <begin position="393"/>
        <end position="446"/>
    </location>
</feature>
<evidence type="ECO:0000313" key="3">
    <source>
        <dbReference type="Proteomes" id="UP000815677"/>
    </source>
</evidence>
<organism evidence="2 3">
    <name type="scientific">Mycena chlorophos</name>
    <name type="common">Agaric fungus</name>
    <name type="synonym">Agaricus chlorophos</name>
    <dbReference type="NCBI Taxonomy" id="658473"/>
    <lineage>
        <taxon>Eukaryota</taxon>
        <taxon>Fungi</taxon>
        <taxon>Dikarya</taxon>
        <taxon>Basidiomycota</taxon>
        <taxon>Agaricomycotina</taxon>
        <taxon>Agaricomycetes</taxon>
        <taxon>Agaricomycetidae</taxon>
        <taxon>Agaricales</taxon>
        <taxon>Marasmiineae</taxon>
        <taxon>Mycenaceae</taxon>
        <taxon>Mycena</taxon>
    </lineage>
</organism>
<feature type="compositionally biased region" description="Acidic residues" evidence="1">
    <location>
        <begin position="412"/>
        <end position="429"/>
    </location>
</feature>
<feature type="compositionally biased region" description="Low complexity" evidence="1">
    <location>
        <begin position="87"/>
        <end position="97"/>
    </location>
</feature>
<proteinExistence type="predicted"/>
<dbReference type="EMBL" id="DF837895">
    <property type="protein sequence ID" value="GAT42413.1"/>
    <property type="molecule type" value="Genomic_DNA"/>
</dbReference>
<name>A0ABQ0KU86_MYCCL</name>
<gene>
    <name evidence="2" type="ORF">MCHLO_00128</name>
</gene>
<evidence type="ECO:0000313" key="2">
    <source>
        <dbReference type="EMBL" id="GAT42413.1"/>
    </source>
</evidence>
<feature type="region of interest" description="Disordered" evidence="1">
    <location>
        <begin position="59"/>
        <end position="98"/>
    </location>
</feature>
<accession>A0ABQ0KU86</accession>